<sequence>MEWPRSKRYRTLNDISETEYNSLLERVNHCPYRETYHIQPKTGLLNDPNGFSFFQGEYHLFYQWFPLGPVHGLKHWYHVSSKDLVHWKDCGIGLSPEKYYESHGVFSGTGFVKGDQLYLFYTGNTRDKDWIRTPYQCLAVMDSKGNIVKHEEPLICDSPKEYTDNFRDPKVFQQDDTYYCLIGAETKENKGVVAYYSSADLIHWEYEGALDIPSVNGFMLECPDYFELNDQGILIFCAQGQKPDGDHFRNIFPAGYVIGDKIDFKHPEITGNEYQELDRGFDFYAPQTTLDEKGRRILVGWFGLPGVDCITDENGWAHCLTLPRELQVIDGRLYQKPAAELENIRKNQRSAASEISGEKTFDGFCGKIYNLECTFTDLKCKKAGVKLRAGENEETLFYLDKTTNKLVLNREKSGRLYAEEYGQIRQCDFDEDHLKLQIFVDTSSIEIFVNDGLEVFTTRIYTQEESQGITFFAEGNAKLQASIWDLKL</sequence>
<dbReference type="SUPFAM" id="SSF75005">
    <property type="entry name" value="Arabinanase/levansucrase/invertase"/>
    <property type="match status" value="1"/>
</dbReference>
<evidence type="ECO:0000313" key="13">
    <source>
        <dbReference type="Proteomes" id="UP000613208"/>
    </source>
</evidence>
<evidence type="ECO:0000259" key="11">
    <source>
        <dbReference type="Pfam" id="PF08244"/>
    </source>
</evidence>
<keyword evidence="5 8" id="KW-0378">Hydrolase</keyword>
<dbReference type="NCBIfam" id="TIGR01322">
    <property type="entry name" value="scrB_fam"/>
    <property type="match status" value="1"/>
</dbReference>
<evidence type="ECO:0000313" key="12">
    <source>
        <dbReference type="EMBL" id="GFO83738.1"/>
    </source>
</evidence>
<dbReference type="InterPro" id="IPR001362">
    <property type="entry name" value="Glyco_hydro_32"/>
</dbReference>
<keyword evidence="13" id="KW-1185">Reference proteome</keyword>
<evidence type="ECO:0000256" key="1">
    <source>
        <dbReference type="ARBA" id="ARBA00004914"/>
    </source>
</evidence>
<dbReference type="PANTHER" id="PTHR43101:SF1">
    <property type="entry name" value="BETA-FRUCTOSIDASE"/>
    <property type="match status" value="1"/>
</dbReference>
<evidence type="ECO:0000256" key="9">
    <source>
        <dbReference type="RuleBase" id="RU365015"/>
    </source>
</evidence>
<dbReference type="Gene3D" id="2.60.120.560">
    <property type="entry name" value="Exo-inulinase, domain 1"/>
    <property type="match status" value="1"/>
</dbReference>
<keyword evidence="6 8" id="KW-0326">Glycosidase</keyword>
<comment type="catalytic activity">
    <reaction evidence="8">
        <text>Hydrolysis of terminal non-reducing beta-D-fructofuranoside residues in beta-D-fructofuranosides.</text>
        <dbReference type="EC" id="3.2.1.26"/>
    </reaction>
</comment>
<dbReference type="Pfam" id="PF00251">
    <property type="entry name" value="Glyco_hydro_32N"/>
    <property type="match status" value="1"/>
</dbReference>
<keyword evidence="9" id="KW-0119">Carbohydrate metabolism</keyword>
<dbReference type="Pfam" id="PF08244">
    <property type="entry name" value="Glyco_hydro_32C"/>
    <property type="match status" value="1"/>
</dbReference>
<dbReference type="SMART" id="SM00640">
    <property type="entry name" value="Glyco_32"/>
    <property type="match status" value="1"/>
</dbReference>
<evidence type="ECO:0000256" key="2">
    <source>
        <dbReference type="ARBA" id="ARBA00009902"/>
    </source>
</evidence>
<dbReference type="EC" id="3.2.1.26" evidence="3 8"/>
<reference evidence="12" key="1">
    <citation type="submission" date="2020-06" db="EMBL/GenBank/DDBJ databases">
        <title>Characterization of fructooligosaccharide metabolism and fructooligosaccharide-degrading enzymes in human commensal butyrate producers.</title>
        <authorList>
            <person name="Tanno H."/>
            <person name="Fujii T."/>
            <person name="Hirano K."/>
            <person name="Maeno S."/>
            <person name="Tonozuka T."/>
            <person name="Sakamoto M."/>
            <person name="Ohkuma M."/>
            <person name="Tochio T."/>
            <person name="Endo A."/>
        </authorList>
    </citation>
    <scope>NUCLEOTIDE SEQUENCE</scope>
    <source>
        <strain evidence="12">JCM 17466</strain>
    </source>
</reference>
<dbReference type="EMBL" id="BLYI01000003">
    <property type="protein sequence ID" value="GFO83738.1"/>
    <property type="molecule type" value="Genomic_DNA"/>
</dbReference>
<proteinExistence type="inferred from homology"/>
<organism evidence="12 13">
    <name type="scientific">Anaerostipes butyraticus</name>
    <dbReference type="NCBI Taxonomy" id="645466"/>
    <lineage>
        <taxon>Bacteria</taxon>
        <taxon>Bacillati</taxon>
        <taxon>Bacillota</taxon>
        <taxon>Clostridia</taxon>
        <taxon>Lachnospirales</taxon>
        <taxon>Lachnospiraceae</taxon>
        <taxon>Anaerostipes</taxon>
    </lineage>
</organism>
<evidence type="ECO:0000256" key="7">
    <source>
        <dbReference type="ARBA" id="ARBA00033367"/>
    </source>
</evidence>
<dbReference type="InterPro" id="IPR013189">
    <property type="entry name" value="Glyco_hydro_32_C"/>
</dbReference>
<keyword evidence="9" id="KW-0963">Cytoplasm</keyword>
<comment type="subcellular location">
    <subcellularLocation>
        <location evidence="9">Cytoplasm</location>
    </subcellularLocation>
</comment>
<dbReference type="Gene3D" id="2.115.10.20">
    <property type="entry name" value="Glycosyl hydrolase domain, family 43"/>
    <property type="match status" value="1"/>
</dbReference>
<comment type="caution">
    <text evidence="12">The sequence shown here is derived from an EMBL/GenBank/DDBJ whole genome shotgun (WGS) entry which is preliminary data.</text>
</comment>
<evidence type="ECO:0000256" key="5">
    <source>
        <dbReference type="ARBA" id="ARBA00022801"/>
    </source>
</evidence>
<feature type="domain" description="Glycosyl hydrolase family 32 N-terminal" evidence="10">
    <location>
        <begin position="37"/>
        <end position="337"/>
    </location>
</feature>
<evidence type="ECO:0000256" key="8">
    <source>
        <dbReference type="RuleBase" id="RU362110"/>
    </source>
</evidence>
<dbReference type="PROSITE" id="PS00609">
    <property type="entry name" value="GLYCOSYL_HYDROL_F32"/>
    <property type="match status" value="1"/>
</dbReference>
<dbReference type="GO" id="GO:0005975">
    <property type="term" value="P:carbohydrate metabolic process"/>
    <property type="evidence" value="ECO:0007669"/>
    <property type="project" value="InterPro"/>
</dbReference>
<name>A0A916VC39_9FIRM</name>
<comment type="function">
    <text evidence="9">Enables the bacterium to metabolize sucrose as a sole carbon source.</text>
</comment>
<protein>
    <recommendedName>
        <fullName evidence="4 8">Sucrose-6-phosphate hydrolase</fullName>
        <ecNumber evidence="3 8">3.2.1.26</ecNumber>
    </recommendedName>
    <alternativeName>
        <fullName evidence="7 9">Invertase</fullName>
    </alternativeName>
</protein>
<evidence type="ECO:0000256" key="4">
    <source>
        <dbReference type="ARBA" id="ARBA00019623"/>
    </source>
</evidence>
<dbReference type="InterPro" id="IPR023296">
    <property type="entry name" value="Glyco_hydro_beta-prop_sf"/>
</dbReference>
<dbReference type="AlphaFoldDB" id="A0A916VC39"/>
<gene>
    <name evidence="12" type="primary">scrB_1</name>
    <name evidence="12" type="ORF">ANBU17_00850</name>
</gene>
<dbReference type="Proteomes" id="UP000613208">
    <property type="component" value="Unassembled WGS sequence"/>
</dbReference>
<feature type="domain" description="Glycosyl hydrolase family 32 C-terminal" evidence="11">
    <location>
        <begin position="340"/>
        <end position="484"/>
    </location>
</feature>
<dbReference type="GO" id="GO:0004564">
    <property type="term" value="F:beta-fructofuranosidase activity"/>
    <property type="evidence" value="ECO:0007669"/>
    <property type="project" value="UniProtKB-EC"/>
</dbReference>
<comment type="similarity">
    <text evidence="2 8">Belongs to the glycosyl hydrolase 32 family.</text>
</comment>
<evidence type="ECO:0000256" key="3">
    <source>
        <dbReference type="ARBA" id="ARBA00012758"/>
    </source>
</evidence>
<dbReference type="InterPro" id="IPR013320">
    <property type="entry name" value="ConA-like_dom_sf"/>
</dbReference>
<accession>A0A916VC39</accession>
<dbReference type="InterPro" id="IPR051214">
    <property type="entry name" value="GH32_Enzymes"/>
</dbReference>
<dbReference type="PANTHER" id="PTHR43101">
    <property type="entry name" value="BETA-FRUCTOSIDASE"/>
    <property type="match status" value="1"/>
</dbReference>
<evidence type="ECO:0000256" key="6">
    <source>
        <dbReference type="ARBA" id="ARBA00023295"/>
    </source>
</evidence>
<dbReference type="InterPro" id="IPR018053">
    <property type="entry name" value="Glyco_hydro_32_AS"/>
</dbReference>
<dbReference type="GO" id="GO:0005737">
    <property type="term" value="C:cytoplasm"/>
    <property type="evidence" value="ECO:0007669"/>
    <property type="project" value="UniProtKB-SubCell"/>
</dbReference>
<dbReference type="InterPro" id="IPR006232">
    <property type="entry name" value="Suc6P_hydrolase"/>
</dbReference>
<evidence type="ECO:0000259" key="10">
    <source>
        <dbReference type="Pfam" id="PF00251"/>
    </source>
</evidence>
<comment type="pathway">
    <text evidence="1 9">Glycan biosynthesis; sucrose metabolism.</text>
</comment>
<dbReference type="CDD" id="cd18623">
    <property type="entry name" value="GH32_ScrB-like"/>
    <property type="match status" value="1"/>
</dbReference>
<dbReference type="SUPFAM" id="SSF49899">
    <property type="entry name" value="Concanavalin A-like lectins/glucanases"/>
    <property type="match status" value="1"/>
</dbReference>
<dbReference type="InterPro" id="IPR013148">
    <property type="entry name" value="Glyco_hydro_32_N"/>
</dbReference>
<dbReference type="RefSeq" id="WP_201309552.1">
    <property type="nucleotide sequence ID" value="NZ_BLYI01000003.1"/>
</dbReference>